<evidence type="ECO:0000313" key="11">
    <source>
        <dbReference type="Proteomes" id="UP001279734"/>
    </source>
</evidence>
<keyword evidence="2" id="KW-0158">Chromosome</keyword>
<keyword evidence="11" id="KW-1185">Reference proteome</keyword>
<dbReference type="InterPro" id="IPR046341">
    <property type="entry name" value="SET_dom_sf"/>
</dbReference>
<evidence type="ECO:0000259" key="9">
    <source>
        <dbReference type="PROSITE" id="PS50868"/>
    </source>
</evidence>
<evidence type="ECO:0000256" key="6">
    <source>
        <dbReference type="ARBA" id="ARBA00022723"/>
    </source>
</evidence>
<evidence type="ECO:0008006" key="12">
    <source>
        <dbReference type="Google" id="ProtNLM"/>
    </source>
</evidence>
<gene>
    <name evidence="10" type="ORF">Nepgr_011568</name>
</gene>
<dbReference type="InterPro" id="IPR050973">
    <property type="entry name" value="H3K9_Histone-Lys_N-MTase"/>
</dbReference>
<keyword evidence="5" id="KW-0949">S-adenosyl-L-methionine</keyword>
<evidence type="ECO:0000259" key="8">
    <source>
        <dbReference type="PROSITE" id="PS50280"/>
    </source>
</evidence>
<feature type="domain" description="SET" evidence="8">
    <location>
        <begin position="181"/>
        <end position="313"/>
    </location>
</feature>
<dbReference type="EMBL" id="BSYO01000009">
    <property type="protein sequence ID" value="GMH09727.1"/>
    <property type="molecule type" value="Genomic_DNA"/>
</dbReference>
<evidence type="ECO:0000256" key="2">
    <source>
        <dbReference type="ARBA" id="ARBA00022454"/>
    </source>
</evidence>
<dbReference type="PROSITE" id="PS50280">
    <property type="entry name" value="SET"/>
    <property type="match status" value="1"/>
</dbReference>
<keyword evidence="6" id="KW-0479">Metal-binding</keyword>
<dbReference type="Pfam" id="PF00856">
    <property type="entry name" value="SET"/>
    <property type="match status" value="1"/>
</dbReference>
<dbReference type="Proteomes" id="UP001279734">
    <property type="component" value="Unassembled WGS sequence"/>
</dbReference>
<dbReference type="GO" id="GO:0008168">
    <property type="term" value="F:methyltransferase activity"/>
    <property type="evidence" value="ECO:0007669"/>
    <property type="project" value="UniProtKB-KW"/>
</dbReference>
<comment type="subcellular location">
    <subcellularLocation>
        <location evidence="1">Chromosome</location>
    </subcellularLocation>
</comment>
<dbReference type="GO" id="GO:0032259">
    <property type="term" value="P:methylation"/>
    <property type="evidence" value="ECO:0007669"/>
    <property type="project" value="UniProtKB-KW"/>
</dbReference>
<name>A0AAD3SEK8_NEPGR</name>
<dbReference type="PROSITE" id="PS50868">
    <property type="entry name" value="POST_SET"/>
    <property type="match status" value="1"/>
</dbReference>
<dbReference type="Gene3D" id="2.170.270.10">
    <property type="entry name" value="SET domain"/>
    <property type="match status" value="1"/>
</dbReference>
<evidence type="ECO:0000256" key="1">
    <source>
        <dbReference type="ARBA" id="ARBA00004286"/>
    </source>
</evidence>
<organism evidence="10 11">
    <name type="scientific">Nepenthes gracilis</name>
    <name type="common">Slender pitcher plant</name>
    <dbReference type="NCBI Taxonomy" id="150966"/>
    <lineage>
        <taxon>Eukaryota</taxon>
        <taxon>Viridiplantae</taxon>
        <taxon>Streptophyta</taxon>
        <taxon>Embryophyta</taxon>
        <taxon>Tracheophyta</taxon>
        <taxon>Spermatophyta</taxon>
        <taxon>Magnoliopsida</taxon>
        <taxon>eudicotyledons</taxon>
        <taxon>Gunneridae</taxon>
        <taxon>Pentapetalae</taxon>
        <taxon>Caryophyllales</taxon>
        <taxon>Nepenthaceae</taxon>
        <taxon>Nepenthes</taxon>
    </lineage>
</organism>
<evidence type="ECO:0000256" key="4">
    <source>
        <dbReference type="ARBA" id="ARBA00022679"/>
    </source>
</evidence>
<evidence type="ECO:0000256" key="5">
    <source>
        <dbReference type="ARBA" id="ARBA00022691"/>
    </source>
</evidence>
<evidence type="ECO:0000256" key="3">
    <source>
        <dbReference type="ARBA" id="ARBA00022603"/>
    </source>
</evidence>
<dbReference type="InterPro" id="IPR001214">
    <property type="entry name" value="SET_dom"/>
</dbReference>
<sequence>MSTPENLLQKRDTHRENLFLSCAGLILPWLTPQELASISLTCKSLKHIAKSITVARSSDAARSFESLPIPFVNTVDSLPYAYFIYTPTQLLPYYRQCSRQFWGPVNPSFNHISRLHFISSSSNSLGEAFGCNCDSKCDGESNEEECPCLALRSSDVITECGPTCRCESECVNRLTQKGVSVKMKIVRDMKKGWGLHADQKIPNGQFVCEYAGELLTTKEARRRQLEYDELASSGRFSSSLLVIREHLPSGKACFRINIDATRIGNAARFINHSCDGGNLSTVLVRSCGAFLPRICFFASEDIQVGEELTFSYGNIRLRSDGLPCYCGSCCCFGTLPSENT</sequence>
<evidence type="ECO:0000313" key="10">
    <source>
        <dbReference type="EMBL" id="GMH09727.1"/>
    </source>
</evidence>
<evidence type="ECO:0000256" key="7">
    <source>
        <dbReference type="ARBA" id="ARBA00022833"/>
    </source>
</evidence>
<dbReference type="GO" id="GO:0046872">
    <property type="term" value="F:metal ion binding"/>
    <property type="evidence" value="ECO:0007669"/>
    <property type="project" value="UniProtKB-KW"/>
</dbReference>
<dbReference type="AlphaFoldDB" id="A0AAD3SEK8"/>
<protein>
    <recommendedName>
        <fullName evidence="12">Histone-lysine N-methyltransferase SUVR3</fullName>
    </recommendedName>
</protein>
<keyword evidence="3" id="KW-0489">Methyltransferase</keyword>
<accession>A0AAD3SEK8</accession>
<dbReference type="GO" id="GO:0005694">
    <property type="term" value="C:chromosome"/>
    <property type="evidence" value="ECO:0007669"/>
    <property type="project" value="UniProtKB-SubCell"/>
</dbReference>
<proteinExistence type="predicted"/>
<dbReference type="SUPFAM" id="SSF82199">
    <property type="entry name" value="SET domain"/>
    <property type="match status" value="1"/>
</dbReference>
<keyword evidence="4" id="KW-0808">Transferase</keyword>
<dbReference type="PANTHER" id="PTHR46223">
    <property type="entry name" value="HISTONE-LYSINE N-METHYLTRANSFERASE SUV39H"/>
    <property type="match status" value="1"/>
</dbReference>
<reference evidence="10" key="1">
    <citation type="submission" date="2023-05" db="EMBL/GenBank/DDBJ databases">
        <title>Nepenthes gracilis genome sequencing.</title>
        <authorList>
            <person name="Fukushima K."/>
        </authorList>
    </citation>
    <scope>NUCLEOTIDE SEQUENCE</scope>
    <source>
        <strain evidence="10">SING2019-196</strain>
    </source>
</reference>
<keyword evidence="7" id="KW-0862">Zinc</keyword>
<comment type="caution">
    <text evidence="10">The sequence shown here is derived from an EMBL/GenBank/DDBJ whole genome shotgun (WGS) entry which is preliminary data.</text>
</comment>
<dbReference type="PANTHER" id="PTHR46223:SF3">
    <property type="entry name" value="HISTONE-LYSINE N-METHYLTRANSFERASE SET-23"/>
    <property type="match status" value="1"/>
</dbReference>
<dbReference type="SMART" id="SM00317">
    <property type="entry name" value="SET"/>
    <property type="match status" value="1"/>
</dbReference>
<feature type="domain" description="Post-SET" evidence="9">
    <location>
        <begin position="320"/>
        <end position="336"/>
    </location>
</feature>
<dbReference type="InterPro" id="IPR003616">
    <property type="entry name" value="Post-SET_dom"/>
</dbReference>